<accession>A0ABV9PKG6</accession>
<protein>
    <submittedName>
        <fullName evidence="13">Vitamin K epoxide reductase family protein</fullName>
    </submittedName>
</protein>
<evidence type="ECO:0000256" key="4">
    <source>
        <dbReference type="ARBA" id="ARBA00022719"/>
    </source>
</evidence>
<evidence type="ECO:0000259" key="12">
    <source>
        <dbReference type="Pfam" id="PF07884"/>
    </source>
</evidence>
<evidence type="ECO:0000313" key="14">
    <source>
        <dbReference type="Proteomes" id="UP001595935"/>
    </source>
</evidence>
<feature type="transmembrane region" description="Helical" evidence="10">
    <location>
        <begin position="233"/>
        <end position="252"/>
    </location>
</feature>
<evidence type="ECO:0000256" key="2">
    <source>
        <dbReference type="ARBA" id="ARBA00006214"/>
    </source>
</evidence>
<dbReference type="Gene3D" id="1.20.1440.130">
    <property type="entry name" value="VKOR domain"/>
    <property type="match status" value="1"/>
</dbReference>
<feature type="transmembrane region" description="Helical" evidence="10">
    <location>
        <begin position="128"/>
        <end position="147"/>
    </location>
</feature>
<feature type="transmembrane region" description="Helical" evidence="10">
    <location>
        <begin position="207"/>
        <end position="227"/>
    </location>
</feature>
<feature type="transmembrane region" description="Helical" evidence="10">
    <location>
        <begin position="287"/>
        <end position="310"/>
    </location>
</feature>
<keyword evidence="5 10" id="KW-1133">Transmembrane helix</keyword>
<keyword evidence="8" id="KW-1015">Disulfide bond</keyword>
<dbReference type="InterPro" id="IPR036249">
    <property type="entry name" value="Thioredoxin-like_sf"/>
</dbReference>
<feature type="domain" description="Vitamin K epoxide reductase" evidence="12">
    <location>
        <begin position="154"/>
        <end position="276"/>
    </location>
</feature>
<keyword evidence="3 10" id="KW-0812">Transmembrane</keyword>
<feature type="transmembrane region" description="Helical" evidence="10">
    <location>
        <begin position="153"/>
        <end position="170"/>
    </location>
</feature>
<dbReference type="Pfam" id="PF03412">
    <property type="entry name" value="Peptidase_C39"/>
    <property type="match status" value="1"/>
</dbReference>
<reference evidence="14" key="1">
    <citation type="journal article" date="2019" name="Int. J. Syst. Evol. Microbiol.">
        <title>The Global Catalogue of Microorganisms (GCM) 10K type strain sequencing project: providing services to taxonomists for standard genome sequencing and annotation.</title>
        <authorList>
            <consortium name="The Broad Institute Genomics Platform"/>
            <consortium name="The Broad Institute Genome Sequencing Center for Infectious Disease"/>
            <person name="Wu L."/>
            <person name="Ma J."/>
        </authorList>
    </citation>
    <scope>NUCLEOTIDE SEQUENCE [LARGE SCALE GENOMIC DNA]</scope>
    <source>
        <strain evidence="14">WYCCWR 13023</strain>
    </source>
</reference>
<dbReference type="Proteomes" id="UP001595935">
    <property type="component" value="Unassembled WGS sequence"/>
</dbReference>
<evidence type="ECO:0000256" key="8">
    <source>
        <dbReference type="ARBA" id="ARBA00023157"/>
    </source>
</evidence>
<evidence type="ECO:0000259" key="11">
    <source>
        <dbReference type="Pfam" id="PF03412"/>
    </source>
</evidence>
<comment type="subcellular location">
    <subcellularLocation>
        <location evidence="1">Membrane</location>
        <topology evidence="1">Multi-pass membrane protein</topology>
    </subcellularLocation>
</comment>
<comment type="similarity">
    <text evidence="2">Belongs to the VKOR family.</text>
</comment>
<evidence type="ECO:0000256" key="10">
    <source>
        <dbReference type="SAM" id="Phobius"/>
    </source>
</evidence>
<keyword evidence="7 10" id="KW-0472">Membrane</keyword>
<organism evidence="13 14">
    <name type="scientific">Flavobacterium branchiicola</name>
    <dbReference type="NCBI Taxonomy" id="1114875"/>
    <lineage>
        <taxon>Bacteria</taxon>
        <taxon>Pseudomonadati</taxon>
        <taxon>Bacteroidota</taxon>
        <taxon>Flavobacteriia</taxon>
        <taxon>Flavobacteriales</taxon>
        <taxon>Flavobacteriaceae</taxon>
        <taxon>Flavobacterium</taxon>
    </lineage>
</organism>
<keyword evidence="9" id="KW-0676">Redox-active center</keyword>
<proteinExistence type="inferred from homology"/>
<dbReference type="EMBL" id="JBHSGV010000009">
    <property type="protein sequence ID" value="MFC4749841.1"/>
    <property type="molecule type" value="Genomic_DNA"/>
</dbReference>
<feature type="transmembrane region" description="Helical" evidence="10">
    <location>
        <begin position="261"/>
        <end position="281"/>
    </location>
</feature>
<gene>
    <name evidence="13" type="ORF">ACFO5S_20480</name>
</gene>
<evidence type="ECO:0000256" key="5">
    <source>
        <dbReference type="ARBA" id="ARBA00022989"/>
    </source>
</evidence>
<dbReference type="SUPFAM" id="SSF52833">
    <property type="entry name" value="Thioredoxin-like"/>
    <property type="match status" value="1"/>
</dbReference>
<dbReference type="Pfam" id="PF07884">
    <property type="entry name" value="VKOR"/>
    <property type="match status" value="1"/>
</dbReference>
<evidence type="ECO:0000256" key="7">
    <source>
        <dbReference type="ARBA" id="ARBA00023136"/>
    </source>
</evidence>
<dbReference type="InterPro" id="IPR012932">
    <property type="entry name" value="VKOR"/>
</dbReference>
<comment type="caution">
    <text evidence="13">The sequence shown here is derived from an EMBL/GenBank/DDBJ whole genome shotgun (WGS) entry which is preliminary data.</text>
</comment>
<dbReference type="CDD" id="cd12921">
    <property type="entry name" value="VKOR_4"/>
    <property type="match status" value="1"/>
</dbReference>
<evidence type="ECO:0000256" key="9">
    <source>
        <dbReference type="ARBA" id="ARBA00023284"/>
    </source>
</evidence>
<keyword evidence="6" id="KW-0560">Oxidoreductase</keyword>
<dbReference type="InterPro" id="IPR038354">
    <property type="entry name" value="VKOR_sf"/>
</dbReference>
<dbReference type="RefSeq" id="WP_213259793.1">
    <property type="nucleotide sequence ID" value="NZ_JAGYWA010000009.1"/>
</dbReference>
<name>A0ABV9PKG6_9FLAO</name>
<evidence type="ECO:0000256" key="3">
    <source>
        <dbReference type="ARBA" id="ARBA00022692"/>
    </source>
</evidence>
<dbReference type="InterPro" id="IPR005074">
    <property type="entry name" value="Peptidase_C39"/>
</dbReference>
<sequence>MVKSVQKYLSINNFSNQTEEFEDLFQSHPDFPSLFAITDTFDLLSIENVAVKIEKEQLNELPDSFMAVYKNNIVLVTKHGGTINIESKNEGKKSLVLDDFVQDWDGIVILIEPNETSKSVNFRTNLNWLYYSLAILALVIVSFISNHFGINEIILLFTSIAGLVFSVFIVQEKLGVKNEMVSKFCNMSPKASCDTVISSGKGEISKWVNFSDLPVLFFGINVIALLTNPIGSSAIIGILSLLSLPVIAYSIWLQKWQLKKWCLLCLAISFILILQSAVWAFMREPFIYSLSAISSYLFSAILIVTAWLSLRPVLTSKMKTEKEAGKLKKFKRNYKVLDFLSKEVPVLAGLDKLTGLQLGSIGADVELLIILSPGCGHCHKAFEDSLELITRYPEKVSLNVLFNINPENEDNPYLVVVERLLEINHSNQGSILEAISDWHIKKIGLDKWLAKWSVGPISMKVNQQIEMQYNWCHENGFNYTPVKIVNNKMFPHEYEINELKYFLSDLSDDKMLRKVV</sequence>
<evidence type="ECO:0000313" key="13">
    <source>
        <dbReference type="EMBL" id="MFC4749841.1"/>
    </source>
</evidence>
<keyword evidence="4" id="KW-0874">Quinone</keyword>
<evidence type="ECO:0000256" key="6">
    <source>
        <dbReference type="ARBA" id="ARBA00023002"/>
    </source>
</evidence>
<feature type="domain" description="Peptidase C39" evidence="11">
    <location>
        <begin position="18"/>
        <end position="115"/>
    </location>
</feature>
<dbReference type="Gene3D" id="3.90.70.10">
    <property type="entry name" value="Cysteine proteinases"/>
    <property type="match status" value="1"/>
</dbReference>
<evidence type="ECO:0000256" key="1">
    <source>
        <dbReference type="ARBA" id="ARBA00004141"/>
    </source>
</evidence>
<keyword evidence="14" id="KW-1185">Reference proteome</keyword>